<sequence length="1225" mass="132655">MTAKITKAASKQAGLKAGAKPVAKPAVKPVAGSPGTLKIAAKAVGKAIAKAVSKAAGKLPVPAVEELKVGDRVQLVGLEANPLLNGAFGSLLAFDHDRGRWQIRLDGMEQAKSLRAANVARVALVQAVVHAFGLGGPPQLGGTSAKKRGPYAKTAKKLAALKASSCLTSGGRLNEAASRRAAAAASGGASSSTLQPALHARIRAEAEGGDQEHQQQQGNNNNTNAGGGRKRVQPPTKRVDKEAGANAQKPSKMRRLDSKSADKLRQAAAESIGYAAAVSSVAAGGGGMGRLRGTHSDVPIQMLREADAAADCIEGSPQPRQNKKNRLLDSSSPVAVLLRRLSDEAGTGGRAFARAADAEPEVPDGGAERAELEAEGRRRPRKAAEREAVKQPTKAASGASKAGRAAGRPGQEPEDDDDLFDEDDDLEDEEDVSDMSDAGAPDDEDDEDDEEVWQAVGALRMPDVWASQADRPSPGEEGFRDYASRSLAQAGLGSARSPFVGLGMRLHQESAAFLVHPISPIQRLLVDHATGTGKTLIMLRILENYFDDPRPKIAIFPKERVCDNFYQELLKWPTRWRDYFCFLRPAEAALASGAANWRRKKSDVWDINNERLRFEAKTRKVPLQKVIREIIDSIRDALELKNSIRKGVVKSRLAKAFLEKHPGAPMPRAPLRCFRYTTAGGGACDLGPDGWPKSPILKMGFDPLELNPYSGKVVIMDECHNLVRPTLAYDEQLGRLRDHLISTSNTILAGFTGTPVGNDAVEGRRLLDIIKGDRAKNASDAGFVSSFHARASEDFPREVPVGGVPDGVLHEGMFKDLVKRHSLRGEALKRYLLKEVEFQITPRLLRLPEDKRMARLANYCNMHTHYGAYWGANKAALLGGVKDHAPKFYAVAKSVSKSTEKAVVMLTREMGYRTFLEVMRKTGKKKGFKVATMDELGDFNDGKRNLRGERFRVMVAETSQAGEGVQFRNVRRLYLVDVPARHSDLVQRASRCVRLGGHGELPVAERELAIELHLAQLPKFLRQGLASLIYRELLNGKEVLSIAGSRLEAATEACLKELKRRNIKSILELQQHLQADGGKALIDLLTETALEQIGETTSAGAAPARALAITLWRLRKGGDDLVMLENALTKQVKTADEILLDDLVDKSAELLQPLEAMRLQAVDRVLLAPLGDPPKAPPKRSASSLPPAADEEEEEEDELVAGEDDELNLQDADGDVDVEPEAEKA</sequence>
<feature type="compositionally biased region" description="Basic and acidic residues" evidence="1">
    <location>
        <begin position="366"/>
        <end position="389"/>
    </location>
</feature>
<accession>A0A813H3K0</accession>
<evidence type="ECO:0000313" key="2">
    <source>
        <dbReference type="EMBL" id="CAE8632205.1"/>
    </source>
</evidence>
<feature type="compositionally biased region" description="Acidic residues" evidence="1">
    <location>
        <begin position="412"/>
        <end position="450"/>
    </location>
</feature>
<protein>
    <recommendedName>
        <fullName evidence="4">Helicase ATP-binding domain-containing protein</fullName>
    </recommendedName>
</protein>
<feature type="region of interest" description="Disordered" evidence="1">
    <location>
        <begin position="353"/>
        <end position="450"/>
    </location>
</feature>
<feature type="compositionally biased region" description="Basic and acidic residues" evidence="1">
    <location>
        <begin position="254"/>
        <end position="264"/>
    </location>
</feature>
<feature type="compositionally biased region" description="Low complexity" evidence="1">
    <location>
        <begin position="214"/>
        <end position="224"/>
    </location>
</feature>
<feature type="compositionally biased region" description="Low complexity" evidence="1">
    <location>
        <begin position="1179"/>
        <end position="1188"/>
    </location>
</feature>
<reference evidence="2" key="1">
    <citation type="submission" date="2021-02" db="EMBL/GenBank/DDBJ databases">
        <authorList>
            <person name="Dougan E. K."/>
            <person name="Rhodes N."/>
            <person name="Thang M."/>
            <person name="Chan C."/>
        </authorList>
    </citation>
    <scope>NUCLEOTIDE SEQUENCE</scope>
</reference>
<dbReference type="InterPro" id="IPR027417">
    <property type="entry name" value="P-loop_NTPase"/>
</dbReference>
<keyword evidence="3" id="KW-1185">Reference proteome</keyword>
<dbReference type="AlphaFoldDB" id="A0A813H3K0"/>
<gene>
    <name evidence="2" type="ORF">PGLA1383_LOCUS48187</name>
</gene>
<comment type="caution">
    <text evidence="2">The sequence shown here is derived from an EMBL/GenBank/DDBJ whole genome shotgun (WGS) entry which is preliminary data.</text>
</comment>
<dbReference type="OrthoDB" id="445824at2759"/>
<evidence type="ECO:0000256" key="1">
    <source>
        <dbReference type="SAM" id="MobiDB-lite"/>
    </source>
</evidence>
<feature type="compositionally biased region" description="Acidic residues" evidence="1">
    <location>
        <begin position="1189"/>
        <end position="1225"/>
    </location>
</feature>
<proteinExistence type="predicted"/>
<name>A0A813H3K0_POLGL</name>
<dbReference type="EMBL" id="CAJNNV010030339">
    <property type="protein sequence ID" value="CAE8632205.1"/>
    <property type="molecule type" value="Genomic_DNA"/>
</dbReference>
<evidence type="ECO:0008006" key="4">
    <source>
        <dbReference type="Google" id="ProtNLM"/>
    </source>
</evidence>
<feature type="region of interest" description="Disordered" evidence="1">
    <location>
        <begin position="206"/>
        <end position="264"/>
    </location>
</feature>
<dbReference type="Proteomes" id="UP000654075">
    <property type="component" value="Unassembled WGS sequence"/>
</dbReference>
<feature type="region of interest" description="Disordered" evidence="1">
    <location>
        <begin position="1170"/>
        <end position="1225"/>
    </location>
</feature>
<organism evidence="2 3">
    <name type="scientific">Polarella glacialis</name>
    <name type="common">Dinoflagellate</name>
    <dbReference type="NCBI Taxonomy" id="89957"/>
    <lineage>
        <taxon>Eukaryota</taxon>
        <taxon>Sar</taxon>
        <taxon>Alveolata</taxon>
        <taxon>Dinophyceae</taxon>
        <taxon>Suessiales</taxon>
        <taxon>Suessiaceae</taxon>
        <taxon>Polarella</taxon>
    </lineage>
</organism>
<dbReference type="Gene3D" id="3.40.50.300">
    <property type="entry name" value="P-loop containing nucleotide triphosphate hydrolases"/>
    <property type="match status" value="2"/>
</dbReference>
<dbReference type="SUPFAM" id="SSF52540">
    <property type="entry name" value="P-loop containing nucleoside triphosphate hydrolases"/>
    <property type="match status" value="1"/>
</dbReference>
<feature type="compositionally biased region" description="Low complexity" evidence="1">
    <location>
        <begin position="394"/>
        <end position="408"/>
    </location>
</feature>
<evidence type="ECO:0000313" key="3">
    <source>
        <dbReference type="Proteomes" id="UP000654075"/>
    </source>
</evidence>